<evidence type="ECO:0000313" key="1">
    <source>
        <dbReference type="EMBL" id="PNT43138.1"/>
    </source>
</evidence>
<dbReference type="HOGENOM" id="CLU_3127786_0_0_1"/>
<evidence type="ECO:0000313" key="2">
    <source>
        <dbReference type="Proteomes" id="UP000006729"/>
    </source>
</evidence>
<keyword evidence="2" id="KW-1185">Reference proteome</keyword>
<sequence>MVFMSHGRGCLSVASTLSRSLAFYHSSRRSVFVDMRIHIPDKLIQLTLIK</sequence>
<proteinExistence type="predicted"/>
<accession>B9P5D1</accession>
<dbReference type="Proteomes" id="UP000006729">
    <property type="component" value="Chromosome 3"/>
</dbReference>
<gene>
    <name evidence="1" type="ORF">POPTR_003G017100</name>
</gene>
<dbReference type="InParanoid" id="B9P5D1"/>
<protein>
    <submittedName>
        <fullName evidence="1">Uncharacterized protein</fullName>
    </submittedName>
</protein>
<organism evidence="1 2">
    <name type="scientific">Populus trichocarpa</name>
    <name type="common">Western balsam poplar</name>
    <name type="synonym">Populus balsamifera subsp. trichocarpa</name>
    <dbReference type="NCBI Taxonomy" id="3694"/>
    <lineage>
        <taxon>Eukaryota</taxon>
        <taxon>Viridiplantae</taxon>
        <taxon>Streptophyta</taxon>
        <taxon>Embryophyta</taxon>
        <taxon>Tracheophyta</taxon>
        <taxon>Spermatophyta</taxon>
        <taxon>Magnoliopsida</taxon>
        <taxon>eudicotyledons</taxon>
        <taxon>Gunneridae</taxon>
        <taxon>Pentapetalae</taxon>
        <taxon>rosids</taxon>
        <taxon>fabids</taxon>
        <taxon>Malpighiales</taxon>
        <taxon>Salicaceae</taxon>
        <taxon>Saliceae</taxon>
        <taxon>Populus</taxon>
    </lineage>
</organism>
<dbReference type="EMBL" id="CM009292">
    <property type="protein sequence ID" value="PNT43138.1"/>
    <property type="molecule type" value="Genomic_DNA"/>
</dbReference>
<reference evidence="1 2" key="1">
    <citation type="journal article" date="2006" name="Science">
        <title>The genome of black cottonwood, Populus trichocarpa (Torr. &amp; Gray).</title>
        <authorList>
            <person name="Tuskan G.A."/>
            <person name="Difazio S."/>
            <person name="Jansson S."/>
            <person name="Bohlmann J."/>
            <person name="Grigoriev I."/>
            <person name="Hellsten U."/>
            <person name="Putnam N."/>
            <person name="Ralph S."/>
            <person name="Rombauts S."/>
            <person name="Salamov A."/>
            <person name="Schein J."/>
            <person name="Sterck L."/>
            <person name="Aerts A."/>
            <person name="Bhalerao R.R."/>
            <person name="Bhalerao R.P."/>
            <person name="Blaudez D."/>
            <person name="Boerjan W."/>
            <person name="Brun A."/>
            <person name="Brunner A."/>
            <person name="Busov V."/>
            <person name="Campbell M."/>
            <person name="Carlson J."/>
            <person name="Chalot M."/>
            <person name="Chapman J."/>
            <person name="Chen G.L."/>
            <person name="Cooper D."/>
            <person name="Coutinho P.M."/>
            <person name="Couturier J."/>
            <person name="Covert S."/>
            <person name="Cronk Q."/>
            <person name="Cunningham R."/>
            <person name="Davis J."/>
            <person name="Degroeve S."/>
            <person name="Dejardin A."/>
            <person name="Depamphilis C."/>
            <person name="Detter J."/>
            <person name="Dirks B."/>
            <person name="Dubchak I."/>
            <person name="Duplessis S."/>
            <person name="Ehlting J."/>
            <person name="Ellis B."/>
            <person name="Gendler K."/>
            <person name="Goodstein D."/>
            <person name="Gribskov M."/>
            <person name="Grimwood J."/>
            <person name="Groover A."/>
            <person name="Gunter L."/>
            <person name="Hamberger B."/>
            <person name="Heinze B."/>
            <person name="Helariutta Y."/>
            <person name="Henrissat B."/>
            <person name="Holligan D."/>
            <person name="Holt R."/>
            <person name="Huang W."/>
            <person name="Islam-Faridi N."/>
            <person name="Jones S."/>
            <person name="Jones-Rhoades M."/>
            <person name="Jorgensen R."/>
            <person name="Joshi C."/>
            <person name="Kangasjarvi J."/>
            <person name="Karlsson J."/>
            <person name="Kelleher C."/>
            <person name="Kirkpatrick R."/>
            <person name="Kirst M."/>
            <person name="Kohler A."/>
            <person name="Kalluri U."/>
            <person name="Larimer F."/>
            <person name="Leebens-Mack J."/>
            <person name="Leple J.C."/>
            <person name="Locascio P."/>
            <person name="Lou Y."/>
            <person name="Lucas S."/>
            <person name="Martin F."/>
            <person name="Montanini B."/>
            <person name="Napoli C."/>
            <person name="Nelson D.R."/>
            <person name="Nelson C."/>
            <person name="Nieminen K."/>
            <person name="Nilsson O."/>
            <person name="Pereda V."/>
            <person name="Peter G."/>
            <person name="Philippe R."/>
            <person name="Pilate G."/>
            <person name="Poliakov A."/>
            <person name="Razumovskaya J."/>
            <person name="Richardson P."/>
            <person name="Rinaldi C."/>
            <person name="Ritland K."/>
            <person name="Rouze P."/>
            <person name="Ryaboy D."/>
            <person name="Schmutz J."/>
            <person name="Schrader J."/>
            <person name="Segerman B."/>
            <person name="Shin H."/>
            <person name="Siddiqui A."/>
            <person name="Sterky F."/>
            <person name="Terry A."/>
            <person name="Tsai C.J."/>
            <person name="Uberbacher E."/>
            <person name="Unneberg P."/>
            <person name="Vahala J."/>
            <person name="Wall K."/>
            <person name="Wessler S."/>
            <person name="Yang G."/>
            <person name="Yin T."/>
            <person name="Douglas C."/>
            <person name="Marra M."/>
            <person name="Sandberg G."/>
            <person name="Van de Peer Y."/>
            <person name="Rokhsar D."/>
        </authorList>
    </citation>
    <scope>NUCLEOTIDE SEQUENCE [LARGE SCALE GENOMIC DNA]</scope>
    <source>
        <strain evidence="2">cv. Nisqually</strain>
    </source>
</reference>
<name>B9P5D1_POPTR</name>
<dbReference type="AlphaFoldDB" id="B9P5D1"/>